<dbReference type="InterPro" id="IPR018060">
    <property type="entry name" value="HTH_AraC"/>
</dbReference>
<evidence type="ECO:0000256" key="8">
    <source>
        <dbReference type="ARBA" id="ARBA00023012"/>
    </source>
</evidence>
<keyword evidence="12" id="KW-0812">Transmembrane</keyword>
<dbReference type="SUPFAM" id="SSF101898">
    <property type="entry name" value="NHL repeat"/>
    <property type="match status" value="1"/>
</dbReference>
<dbReference type="Gene3D" id="2.130.10.10">
    <property type="entry name" value="YVTN repeat-like/Quinoprotein amine dehydrogenase"/>
    <property type="match status" value="3"/>
</dbReference>
<keyword evidence="6 16" id="KW-0418">Kinase</keyword>
<evidence type="ECO:0000256" key="3">
    <source>
        <dbReference type="ARBA" id="ARBA00022553"/>
    </source>
</evidence>
<dbReference type="PROSITE" id="PS50109">
    <property type="entry name" value="HIS_KIN"/>
    <property type="match status" value="1"/>
</dbReference>
<evidence type="ECO:0000256" key="5">
    <source>
        <dbReference type="ARBA" id="ARBA00022741"/>
    </source>
</evidence>
<dbReference type="InterPro" id="IPR011006">
    <property type="entry name" value="CheY-like_superfamily"/>
</dbReference>
<dbReference type="SMART" id="SM00448">
    <property type="entry name" value="REC"/>
    <property type="match status" value="1"/>
</dbReference>
<feature type="domain" description="Response regulatory" evidence="15">
    <location>
        <begin position="1062"/>
        <end position="1177"/>
    </location>
</feature>
<dbReference type="InterPro" id="IPR005467">
    <property type="entry name" value="His_kinase_dom"/>
</dbReference>
<dbReference type="CDD" id="cd00082">
    <property type="entry name" value="HisKA"/>
    <property type="match status" value="1"/>
</dbReference>
<reference evidence="16 17" key="1">
    <citation type="submission" date="2019-01" db="EMBL/GenBank/DDBJ databases">
        <title>Filimonas sp. strain TTM-71.</title>
        <authorList>
            <person name="Chen W.-M."/>
        </authorList>
    </citation>
    <scope>NUCLEOTIDE SEQUENCE [LARGE SCALE GENOMIC DNA]</scope>
    <source>
        <strain evidence="16 17">TTM-71</strain>
    </source>
</reference>
<evidence type="ECO:0000256" key="10">
    <source>
        <dbReference type="ARBA" id="ARBA00023163"/>
    </source>
</evidence>
<evidence type="ECO:0000256" key="11">
    <source>
        <dbReference type="PROSITE-ProRule" id="PRU00169"/>
    </source>
</evidence>
<keyword evidence="12" id="KW-0472">Membrane</keyword>
<evidence type="ECO:0000256" key="6">
    <source>
        <dbReference type="ARBA" id="ARBA00022777"/>
    </source>
</evidence>
<evidence type="ECO:0000256" key="1">
    <source>
        <dbReference type="ARBA" id="ARBA00000085"/>
    </source>
</evidence>
<gene>
    <name evidence="16" type="ORF">ESB13_05275</name>
</gene>
<keyword evidence="17" id="KW-1185">Reference proteome</keyword>
<dbReference type="InterPro" id="IPR011110">
    <property type="entry name" value="Reg_prop"/>
</dbReference>
<protein>
    <recommendedName>
        <fullName evidence="2">histidine kinase</fullName>
        <ecNumber evidence="2">2.7.13.3</ecNumber>
    </recommendedName>
</protein>
<organism evidence="16 17">
    <name type="scientific">Filimonas effusa</name>
    <dbReference type="NCBI Taxonomy" id="2508721"/>
    <lineage>
        <taxon>Bacteria</taxon>
        <taxon>Pseudomonadati</taxon>
        <taxon>Bacteroidota</taxon>
        <taxon>Chitinophagia</taxon>
        <taxon>Chitinophagales</taxon>
        <taxon>Chitinophagaceae</taxon>
        <taxon>Filimonas</taxon>
    </lineage>
</organism>
<dbReference type="SUPFAM" id="SSF46689">
    <property type="entry name" value="Homeodomain-like"/>
    <property type="match status" value="1"/>
</dbReference>
<dbReference type="InterPro" id="IPR013783">
    <property type="entry name" value="Ig-like_fold"/>
</dbReference>
<comment type="catalytic activity">
    <reaction evidence="1">
        <text>ATP + protein L-histidine = ADP + protein N-phospho-L-histidine.</text>
        <dbReference type="EC" id="2.7.13.3"/>
    </reaction>
</comment>
<name>A0A4Q1DCF9_9BACT</name>
<dbReference type="Pfam" id="PF00512">
    <property type="entry name" value="HisKA"/>
    <property type="match status" value="1"/>
</dbReference>
<dbReference type="GO" id="GO:0043565">
    <property type="term" value="F:sequence-specific DNA binding"/>
    <property type="evidence" value="ECO:0007669"/>
    <property type="project" value="InterPro"/>
</dbReference>
<dbReference type="PANTHER" id="PTHR43547:SF2">
    <property type="entry name" value="HYBRID SIGNAL TRANSDUCTION HISTIDINE KINASE C"/>
    <property type="match status" value="1"/>
</dbReference>
<dbReference type="Pfam" id="PF12833">
    <property type="entry name" value="HTH_18"/>
    <property type="match status" value="1"/>
</dbReference>
<dbReference type="InterPro" id="IPR003594">
    <property type="entry name" value="HATPase_dom"/>
</dbReference>
<dbReference type="EC" id="2.7.13.3" evidence="2"/>
<dbReference type="Gene3D" id="1.10.287.130">
    <property type="match status" value="1"/>
</dbReference>
<dbReference type="Gene3D" id="2.60.40.10">
    <property type="entry name" value="Immunoglobulins"/>
    <property type="match status" value="1"/>
</dbReference>
<keyword evidence="9" id="KW-0805">Transcription regulation</keyword>
<evidence type="ECO:0000259" key="15">
    <source>
        <dbReference type="PROSITE" id="PS50110"/>
    </source>
</evidence>
<dbReference type="InterPro" id="IPR001789">
    <property type="entry name" value="Sig_transdc_resp-reg_receiver"/>
</dbReference>
<evidence type="ECO:0000259" key="14">
    <source>
        <dbReference type="PROSITE" id="PS50109"/>
    </source>
</evidence>
<feature type="modified residue" description="4-aspartylphosphate" evidence="11">
    <location>
        <position position="1110"/>
    </location>
</feature>
<dbReference type="Pfam" id="PF02518">
    <property type="entry name" value="HATPase_c"/>
    <property type="match status" value="1"/>
</dbReference>
<dbReference type="Gene3D" id="3.30.565.10">
    <property type="entry name" value="Histidine kinase-like ATPase, C-terminal domain"/>
    <property type="match status" value="1"/>
</dbReference>
<evidence type="ECO:0000259" key="13">
    <source>
        <dbReference type="PROSITE" id="PS01124"/>
    </source>
</evidence>
<keyword evidence="7" id="KW-0067">ATP-binding</keyword>
<accession>A0A4Q1DCF9</accession>
<proteinExistence type="predicted"/>
<dbReference type="Proteomes" id="UP000290545">
    <property type="component" value="Unassembled WGS sequence"/>
</dbReference>
<keyword evidence="8" id="KW-0902">Two-component regulatory system</keyword>
<keyword evidence="10" id="KW-0804">Transcription</keyword>
<dbReference type="SUPFAM" id="SSF47384">
    <property type="entry name" value="Homodimeric domain of signal transducing histidine kinase"/>
    <property type="match status" value="1"/>
</dbReference>
<dbReference type="Pfam" id="PF00072">
    <property type="entry name" value="Response_reg"/>
    <property type="match status" value="1"/>
</dbReference>
<evidence type="ECO:0000313" key="16">
    <source>
        <dbReference type="EMBL" id="RXK86219.1"/>
    </source>
</evidence>
<dbReference type="PROSITE" id="PS01124">
    <property type="entry name" value="HTH_ARAC_FAMILY_2"/>
    <property type="match status" value="1"/>
</dbReference>
<dbReference type="SMART" id="SM00342">
    <property type="entry name" value="HTH_ARAC"/>
    <property type="match status" value="1"/>
</dbReference>
<dbReference type="FunFam" id="2.60.40.10:FF:000791">
    <property type="entry name" value="Two-component system sensor histidine kinase/response regulator"/>
    <property type="match status" value="1"/>
</dbReference>
<dbReference type="InterPro" id="IPR036890">
    <property type="entry name" value="HATPase_C_sf"/>
</dbReference>
<dbReference type="InterPro" id="IPR009057">
    <property type="entry name" value="Homeodomain-like_sf"/>
</dbReference>
<evidence type="ECO:0000256" key="2">
    <source>
        <dbReference type="ARBA" id="ARBA00012438"/>
    </source>
</evidence>
<feature type="transmembrane region" description="Helical" evidence="12">
    <location>
        <begin position="7"/>
        <end position="27"/>
    </location>
</feature>
<keyword evidence="12" id="KW-1133">Transmembrane helix</keyword>
<dbReference type="GO" id="GO:0005524">
    <property type="term" value="F:ATP binding"/>
    <property type="evidence" value="ECO:0007669"/>
    <property type="project" value="UniProtKB-KW"/>
</dbReference>
<feature type="domain" description="Histidine kinase" evidence="14">
    <location>
        <begin position="810"/>
        <end position="1027"/>
    </location>
</feature>
<dbReference type="SMART" id="SM00387">
    <property type="entry name" value="HATPase_c"/>
    <property type="match status" value="1"/>
</dbReference>
<dbReference type="PANTHER" id="PTHR43547">
    <property type="entry name" value="TWO-COMPONENT HISTIDINE KINASE"/>
    <property type="match status" value="1"/>
</dbReference>
<comment type="caution">
    <text evidence="16">The sequence shown here is derived from an EMBL/GenBank/DDBJ whole genome shotgun (WGS) entry which is preliminary data.</text>
</comment>
<dbReference type="SUPFAM" id="SSF63829">
    <property type="entry name" value="Calcium-dependent phosphotriesterase"/>
    <property type="match status" value="1"/>
</dbReference>
<keyword evidence="5" id="KW-0547">Nucleotide-binding</keyword>
<dbReference type="SUPFAM" id="SSF52172">
    <property type="entry name" value="CheY-like"/>
    <property type="match status" value="1"/>
</dbReference>
<dbReference type="PRINTS" id="PR00344">
    <property type="entry name" value="BCTRLSENSOR"/>
</dbReference>
<dbReference type="Pfam" id="PF07494">
    <property type="entry name" value="Reg_prop"/>
    <property type="match status" value="4"/>
</dbReference>
<dbReference type="Pfam" id="PF07495">
    <property type="entry name" value="Y_Y_Y"/>
    <property type="match status" value="1"/>
</dbReference>
<dbReference type="OrthoDB" id="9809670at2"/>
<dbReference type="PROSITE" id="PS50110">
    <property type="entry name" value="RESPONSE_REGULATORY"/>
    <property type="match status" value="1"/>
</dbReference>
<dbReference type="SUPFAM" id="SSF55874">
    <property type="entry name" value="ATPase domain of HSP90 chaperone/DNA topoisomerase II/histidine kinase"/>
    <property type="match status" value="1"/>
</dbReference>
<sequence>MQEVLLYIMLAVSQLIRTISFITIWLFCAVPLLAQRITHLGGDQGINGRQVFNIVQDKKKFVWISTRFGVDRFDGLNIKNYPMNILFNGKTPIRTIKVGLDRDSALWAYTDRGTVYKYDARRDEFICFKDLDTYLRSLCFDAGNGIWAITGKGVEHLVGNKLQLQTALQLSKGRYRAVSYLDKEHLLLVSDFAIYKYNIKTATRQPVIKNELLEKEGLSIETCLFDPYSNRLWVGTSNKGLFVYDIAAGTLRATGEQRLWFHPVLSLASFNSERLLVGTDGLGAYLLDTKTFAVEKFYNQLNDTKNRINGNVVYDIYKDAGGKVWLSTFTDGLNILDFSDQGFHVIQENNEQPNSLTNSIVCDLLEDTDGKLWLATNNDLSFWNKNANKWQRVLNEKNVLTLFEDSRKHIWVGTYSSGVYEISKQGAIINHYIVQPGNENSIGTNFIYAICEDAEGNMWFGGRRGAVSRLSLSNNTFLKVPVEQVNHMMNRRPNTILVSTELGVHEINTQTGKSKECLFNKNLKSRYISDMYLESDSIIWLASYGNGLDRCNLLNGTVTTFTQENGLPSDIIYAIERDDNNNLWLSSENGIGCFNLSTHKVSNFSIADGISGNRFRQCSKAKSIRGDIYFGSYSGVTYFNPREVKKRANEAHLSLQGLRLFNKMVKPGDKDAPLKQSLDSTSAITLNYQQHSFSIDFVAIDYSLGKARRYVWMLENMDKNWVGPTTEHIANYTNLSPNDYVFKVKYLDDSNNVIDEREIKITVTPPFWKTAWARIILLVILLIAAWFIYKYAQQKLEEKQTEEKIRFFINTAHDIRTPLTLIGAPIYELKEQLKSSPQNNYLMSLVTDNLDRLNKMFSQLLDFQKAYEAKDQLVIKKQDLRRYLSNKLIYWQSAAASKGLSLEMLLPDEELIEWFDLEKMDKILDNLMSNATKYTPAGGKITITLSADKNSWQLKIADTGIGISKQDRKNLFKRFYRAGNAINKQITGSGLGLMLVEKYVALHNGSIEVSSAENQGTEFCMQFKRGNKHFHDTVVLDDHNLPVLGEKELQEEHTLTGSLKMKLLVVEDNEDLRSFLKLSLGHYYTVYTAENGRDAWDNMLKINPDIIVSDLHMPEMDGFQLCEKVKSTFETSHIPVILLTVASDKQFVEKGLHLGADDYIGKPFDAGYLRLKIDAIIQNRKLLRQKFLAAGSKEQPETTTSGNELNDGFLENATAVVEKNMANPAFSVNDFARELALSRTLLYTKCNAITGFSPNDFIKIVRMKKAITCFQEKKYSINEVALMVGFDEPAYFSTCFRKIYGKSPKKFIEEDLS</sequence>
<keyword evidence="4" id="KW-0808">Transferase</keyword>
<evidence type="ECO:0000256" key="9">
    <source>
        <dbReference type="ARBA" id="ARBA00023015"/>
    </source>
</evidence>
<evidence type="ECO:0000256" key="7">
    <source>
        <dbReference type="ARBA" id="ARBA00022840"/>
    </source>
</evidence>
<dbReference type="InterPro" id="IPR011123">
    <property type="entry name" value="Y_Y_Y"/>
</dbReference>
<dbReference type="Gene3D" id="3.40.50.2300">
    <property type="match status" value="1"/>
</dbReference>
<evidence type="ECO:0000256" key="4">
    <source>
        <dbReference type="ARBA" id="ARBA00022679"/>
    </source>
</evidence>
<dbReference type="GO" id="GO:0000155">
    <property type="term" value="F:phosphorelay sensor kinase activity"/>
    <property type="evidence" value="ECO:0007669"/>
    <property type="project" value="InterPro"/>
</dbReference>
<dbReference type="InterPro" id="IPR003661">
    <property type="entry name" value="HisK_dim/P_dom"/>
</dbReference>
<keyword evidence="3 11" id="KW-0597">Phosphoprotein</keyword>
<dbReference type="GO" id="GO:0003700">
    <property type="term" value="F:DNA-binding transcription factor activity"/>
    <property type="evidence" value="ECO:0007669"/>
    <property type="project" value="InterPro"/>
</dbReference>
<dbReference type="Gene3D" id="1.10.10.60">
    <property type="entry name" value="Homeodomain-like"/>
    <property type="match status" value="1"/>
</dbReference>
<dbReference type="InterPro" id="IPR036097">
    <property type="entry name" value="HisK_dim/P_sf"/>
</dbReference>
<evidence type="ECO:0000256" key="12">
    <source>
        <dbReference type="SAM" id="Phobius"/>
    </source>
</evidence>
<dbReference type="FunFam" id="3.30.565.10:FF:000037">
    <property type="entry name" value="Hybrid sensor histidine kinase/response regulator"/>
    <property type="match status" value="1"/>
</dbReference>
<dbReference type="EMBL" id="SDHZ01000001">
    <property type="protein sequence ID" value="RXK86219.1"/>
    <property type="molecule type" value="Genomic_DNA"/>
</dbReference>
<dbReference type="InterPro" id="IPR004358">
    <property type="entry name" value="Sig_transdc_His_kin-like_C"/>
</dbReference>
<dbReference type="InterPro" id="IPR015943">
    <property type="entry name" value="WD40/YVTN_repeat-like_dom_sf"/>
</dbReference>
<feature type="domain" description="HTH araC/xylS-type" evidence="13">
    <location>
        <begin position="1211"/>
        <end position="1310"/>
    </location>
</feature>
<evidence type="ECO:0000313" key="17">
    <source>
        <dbReference type="Proteomes" id="UP000290545"/>
    </source>
</evidence>